<dbReference type="STRING" id="523791.Kkor_1243"/>
<dbReference type="AlphaFoldDB" id="C7RBM0"/>
<dbReference type="Proteomes" id="UP000001231">
    <property type="component" value="Chromosome"/>
</dbReference>
<feature type="transmembrane region" description="Helical" evidence="1">
    <location>
        <begin position="21"/>
        <end position="39"/>
    </location>
</feature>
<proteinExistence type="predicted"/>
<feature type="transmembrane region" description="Helical" evidence="1">
    <location>
        <begin position="51"/>
        <end position="74"/>
    </location>
</feature>
<gene>
    <name evidence="2" type="ordered locus">Kkor_1243</name>
</gene>
<evidence type="ECO:0000256" key="1">
    <source>
        <dbReference type="SAM" id="Phobius"/>
    </source>
</evidence>
<evidence type="ECO:0000313" key="2">
    <source>
        <dbReference type="EMBL" id="ACV26662.1"/>
    </source>
</evidence>
<evidence type="ECO:0000313" key="3">
    <source>
        <dbReference type="Proteomes" id="UP000001231"/>
    </source>
</evidence>
<dbReference type="KEGG" id="kko:Kkor_1243"/>
<name>C7RBM0_KANKD</name>
<keyword evidence="1" id="KW-1133">Transmembrane helix</keyword>
<dbReference type="InParanoid" id="C7RBM0"/>
<organism evidence="2 3">
    <name type="scientific">Kangiella koreensis (strain DSM 16069 / JCM 12317 / KCTC 12182 / SW-125)</name>
    <dbReference type="NCBI Taxonomy" id="523791"/>
    <lineage>
        <taxon>Bacteria</taxon>
        <taxon>Pseudomonadati</taxon>
        <taxon>Pseudomonadota</taxon>
        <taxon>Gammaproteobacteria</taxon>
        <taxon>Kangiellales</taxon>
        <taxon>Kangiellaceae</taxon>
        <taxon>Kangiella</taxon>
    </lineage>
</organism>
<keyword evidence="1" id="KW-0472">Membrane</keyword>
<dbReference type="EMBL" id="CP001707">
    <property type="protein sequence ID" value="ACV26662.1"/>
    <property type="molecule type" value="Genomic_DNA"/>
</dbReference>
<dbReference type="HOGENOM" id="CLU_2666214_0_0_6"/>
<keyword evidence="1" id="KW-0812">Transmembrane</keyword>
<sequence length="75" mass="8261">MMYKLKFRHKLKLALHQYKRAIILLVAFLVTSAIMLAVFSSSEFMAIPGLYGIDSASLVIGLGGLAVICLLVYLD</sequence>
<accession>C7RBM0</accession>
<keyword evidence="3" id="KW-1185">Reference proteome</keyword>
<dbReference type="RefSeq" id="WP_012801176.1">
    <property type="nucleotide sequence ID" value="NC_013166.1"/>
</dbReference>
<reference evidence="2 3" key="1">
    <citation type="journal article" date="2009" name="Stand. Genomic Sci.">
        <title>Complete genome sequence of Kangiella koreensis type strain (SW-125).</title>
        <authorList>
            <person name="Han C."/>
            <person name="Sikorski J."/>
            <person name="Lapidus A."/>
            <person name="Nolan M."/>
            <person name="Glavina Del Rio T."/>
            <person name="Tice H."/>
            <person name="Cheng J.F."/>
            <person name="Lucas S."/>
            <person name="Chen F."/>
            <person name="Copeland A."/>
            <person name="Ivanova N."/>
            <person name="Mavromatis K."/>
            <person name="Ovchinnikova G."/>
            <person name="Pati A."/>
            <person name="Bruce D."/>
            <person name="Goodwin L."/>
            <person name="Pitluck S."/>
            <person name="Chen A."/>
            <person name="Palaniappan K."/>
            <person name="Land M."/>
            <person name="Hauser L."/>
            <person name="Chang Y.J."/>
            <person name="Jeffries C.D."/>
            <person name="Chain P."/>
            <person name="Saunders E."/>
            <person name="Brettin T."/>
            <person name="Goker M."/>
            <person name="Tindall B.J."/>
            <person name="Bristow J."/>
            <person name="Eisen J.A."/>
            <person name="Markowitz V."/>
            <person name="Hugenholtz P."/>
            <person name="Kyrpides N.C."/>
            <person name="Klenk H.P."/>
            <person name="Detter J.C."/>
        </authorList>
    </citation>
    <scope>NUCLEOTIDE SEQUENCE [LARGE SCALE GENOMIC DNA]</scope>
    <source>
        <strain evidence="3">DSM 16069 / KCTC 12182 / SW-125</strain>
    </source>
</reference>
<protein>
    <submittedName>
        <fullName evidence="2">Uncharacterized protein</fullName>
    </submittedName>
</protein>